<evidence type="ECO:0000259" key="5">
    <source>
        <dbReference type="Pfam" id="PF23317"/>
    </source>
</evidence>
<keyword evidence="3" id="KW-0472">Membrane</keyword>
<feature type="region of interest" description="Disordered" evidence="2">
    <location>
        <begin position="632"/>
        <end position="673"/>
    </location>
</feature>
<dbReference type="OrthoDB" id="301415at2759"/>
<dbReference type="AlphaFoldDB" id="A0A423XL66"/>
<feature type="transmembrane region" description="Helical" evidence="3">
    <location>
        <begin position="500"/>
        <end position="520"/>
    </location>
</feature>
<evidence type="ECO:0000313" key="7">
    <source>
        <dbReference type="Proteomes" id="UP000285146"/>
    </source>
</evidence>
<dbReference type="PANTHER" id="PTHR35859">
    <property type="entry name" value="NONSELECTIVE CATION CHANNEL PROTEIN"/>
    <property type="match status" value="1"/>
</dbReference>
<dbReference type="InterPro" id="IPR056337">
    <property type="entry name" value="LHD_YVC1"/>
</dbReference>
<protein>
    <submittedName>
        <fullName evidence="6">Uncharacterized protein</fullName>
    </submittedName>
</protein>
<feature type="domain" description="YVC1 N-terminal linker helical" evidence="4">
    <location>
        <begin position="51"/>
        <end position="230"/>
    </location>
</feature>
<feature type="transmembrane region" description="Helical" evidence="3">
    <location>
        <begin position="275"/>
        <end position="292"/>
    </location>
</feature>
<dbReference type="InParanoid" id="A0A423XL66"/>
<feature type="transmembrane region" description="Helical" evidence="3">
    <location>
        <begin position="243"/>
        <end position="263"/>
    </location>
</feature>
<evidence type="ECO:0000259" key="4">
    <source>
        <dbReference type="Pfam" id="PF23190"/>
    </source>
</evidence>
<keyword evidence="3" id="KW-0812">Transmembrane</keyword>
<sequence length="673" mass="76315">MAPRGWVNWRRLLGFESPRGGHDHWWTESRQRLLPNYVDESLQSAIPAPEVTKVALRLRHLVEEAVPVELDDELVTRPNSKVITEKVIKAAKEAGGPDSQACVVHCLLVCKRWFKHQSLVELWDCDLHALRATACEVIAKQIIETETDIDYLLHSILLKRYSIMVDGRATPPSNVIEKAVDLHALRVIGSSGYQKCVSYLWRGWLVQDENDPASFVDFKDKDSTDFFVHLDPDRMRAPMYQNAAQVLISLIYLGLYTGAINSINRDADVDFVEGLLYAFTLGFIFDELTKFWKAGYHIWGFWTAFNAILYSLLMTSLAIRFVAISHAPGPEGKRGSREEYNTLSYNFLACCAPMFWMRLLLYLDSFRFFGAMLVVLKVMMKESLIFFALLIVIIIGFLQAFIGLDFAEDNVIGDTAFIVQAMANTLMQSPDFEGFERFGHPFGLILYYLFTFVVMVVLLNILIALYNSAYQDIYDNANDEYLALFAQKTMMFVRAPDENVFIAPFNLIEVFLLAIPFEWWMPKKQYERLNDIVMGFIYSPLLLVAAVFETQAAKEIRANRARGDDDDDTIEEWEQMQGEVDFEADGWNKTVNQARTNLAIDATVAEVQKLRADVEKLQDLVLQLTKTIGKGGDGWDKVEKSTGKLSRGSTAVADSQPADTGDDGGHAESEPMD</sequence>
<feature type="coiled-coil region" evidence="1">
    <location>
        <begin position="600"/>
        <end position="627"/>
    </location>
</feature>
<comment type="caution">
    <text evidence="6">The sequence shown here is derived from an EMBL/GenBank/DDBJ whole genome shotgun (WGS) entry which is preliminary data.</text>
</comment>
<dbReference type="FunCoup" id="A0A423XL66">
    <property type="interactions" value="20"/>
</dbReference>
<feature type="compositionally biased region" description="Basic and acidic residues" evidence="2">
    <location>
        <begin position="633"/>
        <end position="642"/>
    </location>
</feature>
<keyword evidence="3" id="KW-1133">Transmembrane helix</keyword>
<organism evidence="6 7">
    <name type="scientific">Cytospora leucostoma</name>
    <dbReference type="NCBI Taxonomy" id="1230097"/>
    <lineage>
        <taxon>Eukaryota</taxon>
        <taxon>Fungi</taxon>
        <taxon>Dikarya</taxon>
        <taxon>Ascomycota</taxon>
        <taxon>Pezizomycotina</taxon>
        <taxon>Sordariomycetes</taxon>
        <taxon>Sordariomycetidae</taxon>
        <taxon>Diaporthales</taxon>
        <taxon>Cytosporaceae</taxon>
        <taxon>Cytospora</taxon>
    </lineage>
</organism>
<dbReference type="Pfam" id="PF23317">
    <property type="entry name" value="YVC1_C"/>
    <property type="match status" value="1"/>
</dbReference>
<accession>A0A423XL66</accession>
<feature type="transmembrane region" description="Helical" evidence="3">
    <location>
        <begin position="299"/>
        <end position="323"/>
    </location>
</feature>
<feature type="transmembrane region" description="Helical" evidence="3">
    <location>
        <begin position="532"/>
        <end position="552"/>
    </location>
</feature>
<gene>
    <name evidence="6" type="ORF">VPNG_01496</name>
</gene>
<dbReference type="EMBL" id="LKEB01000004">
    <property type="protein sequence ID" value="ROW16786.1"/>
    <property type="molecule type" value="Genomic_DNA"/>
</dbReference>
<name>A0A423XL66_9PEZI</name>
<keyword evidence="1" id="KW-0175">Coiled coil</keyword>
<dbReference type="Pfam" id="PF23190">
    <property type="entry name" value="LHD_TRPY1"/>
    <property type="match status" value="1"/>
</dbReference>
<evidence type="ECO:0000256" key="3">
    <source>
        <dbReference type="SAM" id="Phobius"/>
    </source>
</evidence>
<evidence type="ECO:0000256" key="2">
    <source>
        <dbReference type="SAM" id="MobiDB-lite"/>
    </source>
</evidence>
<proteinExistence type="predicted"/>
<evidence type="ECO:0000256" key="1">
    <source>
        <dbReference type="SAM" id="Coils"/>
    </source>
</evidence>
<feature type="transmembrane region" description="Helical" evidence="3">
    <location>
        <begin position="445"/>
        <end position="466"/>
    </location>
</feature>
<keyword evidence="7" id="KW-1185">Reference proteome</keyword>
<feature type="domain" description="Calcium channel YVC1-like C-terminal transmembrane" evidence="5">
    <location>
        <begin position="263"/>
        <end position="550"/>
    </location>
</feature>
<dbReference type="InterPro" id="IPR052971">
    <property type="entry name" value="TRP_calcium_channel"/>
</dbReference>
<dbReference type="STRING" id="1230097.A0A423XL66"/>
<feature type="compositionally biased region" description="Polar residues" evidence="2">
    <location>
        <begin position="643"/>
        <end position="653"/>
    </location>
</feature>
<feature type="transmembrane region" description="Helical" evidence="3">
    <location>
        <begin position="384"/>
        <end position="404"/>
    </location>
</feature>
<dbReference type="InterPro" id="IPR056336">
    <property type="entry name" value="YVC1_C"/>
</dbReference>
<dbReference type="PANTHER" id="PTHR35859:SF1">
    <property type="entry name" value="NONSELECTIVE CATION CHANNEL PROTEIN"/>
    <property type="match status" value="1"/>
</dbReference>
<evidence type="ECO:0000313" key="6">
    <source>
        <dbReference type="EMBL" id="ROW16786.1"/>
    </source>
</evidence>
<dbReference type="Proteomes" id="UP000285146">
    <property type="component" value="Unassembled WGS sequence"/>
</dbReference>
<feature type="compositionally biased region" description="Basic and acidic residues" evidence="2">
    <location>
        <begin position="663"/>
        <end position="673"/>
    </location>
</feature>
<reference evidence="6 7" key="1">
    <citation type="submission" date="2015-09" db="EMBL/GenBank/DDBJ databases">
        <title>Host preference determinants of Valsa canker pathogens revealed by comparative genomics.</title>
        <authorList>
            <person name="Yin Z."/>
            <person name="Huang L."/>
        </authorList>
    </citation>
    <scope>NUCLEOTIDE SEQUENCE [LARGE SCALE GENOMIC DNA]</scope>
    <source>
        <strain evidence="6 7">SXYLt</strain>
    </source>
</reference>